<protein>
    <submittedName>
        <fullName evidence="1">Uncharacterized protein</fullName>
    </submittedName>
</protein>
<evidence type="ECO:0000313" key="1">
    <source>
        <dbReference type="EMBL" id="KKN76734.1"/>
    </source>
</evidence>
<dbReference type="EMBL" id="LAZR01000290">
    <property type="protein sequence ID" value="KKN76734.1"/>
    <property type="molecule type" value="Genomic_DNA"/>
</dbReference>
<gene>
    <name evidence="1" type="ORF">LCGC14_0367050</name>
</gene>
<accession>A0A0F9TC46</accession>
<sequence>MPQGGLAQVLEQAGGEPDVVKAAAKIDAVKGGTETLFTVAAQAALDLAGGEKKNTNKGLRLYCLGGKVEAAKGGSTRAAAERTRRAGRGDDEILMHVTPDEAGILEGMWGKPQTNPNTGMPEYGFFKKAWKKIKKGVKKVVGSKIFGIVAPILLNAIPGIGTGLSIALQAGLGAATAQARDEKPLMGAIAGAATGASSAIGKAAGAAKEAGTLTMKKAAAAAAGKAMAAGVRGAAQTGNMQGFTAGVVGSGFQSGLGAVANLAAPTEAPSQGLPGGGQGIVPGDPSAVLGSTLAGTTLSPETLTEAGGIDWGKMIKKWGPLAAAVGLPLLGALGRDDEDEERPPSAVRPGFEESLPLYTMNRQFRGLPEEADYFTYGQAGSPYSGQQLFLEPDPFPLTDEAGEPVGGPGGLGAMAQQTAEEQRYGPQGFQRGGEFDYWEQNEDISNTIPTVSAQGRYVRGPGTGRSDDIEARLSDGEYVMDAETVALLGDGSGDEGAKRLDAMRENLRKHKAKNLSKGKFSHKAKEPAKYMNRVHGGKVKMKRKRTYEHGGVHNVPRATGGTI</sequence>
<comment type="caution">
    <text evidence="1">The sequence shown here is derived from an EMBL/GenBank/DDBJ whole genome shotgun (WGS) entry which is preliminary data.</text>
</comment>
<reference evidence="1" key="1">
    <citation type="journal article" date="2015" name="Nature">
        <title>Complex archaea that bridge the gap between prokaryotes and eukaryotes.</title>
        <authorList>
            <person name="Spang A."/>
            <person name="Saw J.H."/>
            <person name="Jorgensen S.L."/>
            <person name="Zaremba-Niedzwiedzka K."/>
            <person name="Martijn J."/>
            <person name="Lind A.E."/>
            <person name="van Eijk R."/>
            <person name="Schleper C."/>
            <person name="Guy L."/>
            <person name="Ettema T.J."/>
        </authorList>
    </citation>
    <scope>NUCLEOTIDE SEQUENCE</scope>
</reference>
<name>A0A0F9TC46_9ZZZZ</name>
<organism evidence="1">
    <name type="scientific">marine sediment metagenome</name>
    <dbReference type="NCBI Taxonomy" id="412755"/>
    <lineage>
        <taxon>unclassified sequences</taxon>
        <taxon>metagenomes</taxon>
        <taxon>ecological metagenomes</taxon>
    </lineage>
</organism>
<proteinExistence type="predicted"/>
<dbReference type="AlphaFoldDB" id="A0A0F9TC46"/>